<evidence type="ECO:0000256" key="1">
    <source>
        <dbReference type="ARBA" id="ARBA00022475"/>
    </source>
</evidence>
<dbReference type="Pfam" id="PF02491">
    <property type="entry name" value="SHS2_FTSA"/>
    <property type="match status" value="1"/>
</dbReference>
<reference evidence="6" key="1">
    <citation type="submission" date="2018-10" db="EMBL/GenBank/DDBJ databases">
        <authorList>
            <person name="Plewniak F."/>
        </authorList>
    </citation>
    <scope>NUCLEOTIDE SEQUENCE</scope>
</reference>
<protein>
    <submittedName>
        <fullName evidence="6">ATP-binding cell division protein involved in recruitment of FtsK to Z ring</fullName>
    </submittedName>
</protein>
<dbReference type="SMART" id="SM00842">
    <property type="entry name" value="FtsA"/>
    <property type="match status" value="1"/>
</dbReference>
<evidence type="ECO:0000256" key="4">
    <source>
        <dbReference type="ARBA" id="ARBA00023306"/>
    </source>
</evidence>
<keyword evidence="6" id="KW-0547">Nucleotide-binding</keyword>
<sequence length="414" mass="45115">MLTTHRENRSLIVALDVGTSKIVAVVAEINPEETAYEIIGFGQVPSKGLRRGVVVDIELAVQSIQRVLEEAELMANVKIREVITGIAGSHVRSKNSHGMVAIQNKEVTPGDVERVLETARAVNIPNDEQVLHVLTQEFIIDGQEDVREPVGMSGLRMEVRVHIITGSVSATQNIMRCIRRCGLEVSELILQPLASARSVVTSDEKDLGVCLVDIGGGTTDIAVFVKGAIRHTAVIPLGGDQITSDIAMALRTPLAAAEEIKIQQGCALRQLVEGDQKVAVPGVGERGMRQMARQTLVEVIEPRVEEMFSLVLTELRTSRQLDLIPSGVVLTGGSSALEGMLELGEEIFHVPVRLGVPFYRGPLADVVRKPQFATVMGLLAFGFEEHQKARGGRSSLLTLGYSWERIKHWFKSSF</sequence>
<dbReference type="GO" id="GO:0032153">
    <property type="term" value="C:cell division site"/>
    <property type="evidence" value="ECO:0007669"/>
    <property type="project" value="TreeGrafter"/>
</dbReference>
<dbReference type="GO" id="GO:0051301">
    <property type="term" value="P:cell division"/>
    <property type="evidence" value="ECO:0007669"/>
    <property type="project" value="UniProtKB-KW"/>
</dbReference>
<accession>A0A3P3ZM35</accession>
<evidence type="ECO:0000259" key="5">
    <source>
        <dbReference type="SMART" id="SM00842"/>
    </source>
</evidence>
<dbReference type="GO" id="GO:0009898">
    <property type="term" value="C:cytoplasmic side of plasma membrane"/>
    <property type="evidence" value="ECO:0007669"/>
    <property type="project" value="TreeGrafter"/>
</dbReference>
<dbReference type="InterPro" id="IPR043129">
    <property type="entry name" value="ATPase_NBD"/>
</dbReference>
<proteinExistence type="inferred from homology"/>
<keyword evidence="2 6" id="KW-0132">Cell division</keyword>
<dbReference type="GO" id="GO:0005524">
    <property type="term" value="F:ATP binding"/>
    <property type="evidence" value="ECO:0007669"/>
    <property type="project" value="UniProtKB-KW"/>
</dbReference>
<dbReference type="InterPro" id="IPR020823">
    <property type="entry name" value="Cell_div_FtsA"/>
</dbReference>
<dbReference type="FunFam" id="3.30.1490.110:FF:000001">
    <property type="entry name" value="Cell division protein FtsA"/>
    <property type="match status" value="1"/>
</dbReference>
<name>A0A3P3ZM35_9ZZZZ</name>
<evidence type="ECO:0000256" key="2">
    <source>
        <dbReference type="ARBA" id="ARBA00022618"/>
    </source>
</evidence>
<evidence type="ECO:0000313" key="6">
    <source>
        <dbReference type="EMBL" id="VAY87159.1"/>
    </source>
</evidence>
<dbReference type="NCBIfam" id="TIGR01174">
    <property type="entry name" value="ftsA"/>
    <property type="match status" value="1"/>
</dbReference>
<dbReference type="SUPFAM" id="SSF53067">
    <property type="entry name" value="Actin-like ATPase domain"/>
    <property type="match status" value="2"/>
</dbReference>
<dbReference type="EMBL" id="UOYP01000079">
    <property type="protein sequence ID" value="VAY87159.1"/>
    <property type="molecule type" value="Genomic_DNA"/>
</dbReference>
<dbReference type="HAMAP" id="MF_02033">
    <property type="entry name" value="FtsA"/>
    <property type="match status" value="1"/>
</dbReference>
<keyword evidence="3" id="KW-0472">Membrane</keyword>
<dbReference type="PANTHER" id="PTHR32432">
    <property type="entry name" value="CELL DIVISION PROTEIN FTSA-RELATED"/>
    <property type="match status" value="1"/>
</dbReference>
<dbReference type="CDD" id="cd24048">
    <property type="entry name" value="ASKHA_NBD_FtsA"/>
    <property type="match status" value="1"/>
</dbReference>
<evidence type="ECO:0000256" key="3">
    <source>
        <dbReference type="ARBA" id="ARBA00023136"/>
    </source>
</evidence>
<dbReference type="InterPro" id="IPR050696">
    <property type="entry name" value="FtsA/MreB"/>
</dbReference>
<dbReference type="Gene3D" id="3.30.420.40">
    <property type="match status" value="2"/>
</dbReference>
<dbReference type="NCBIfam" id="NF007009">
    <property type="entry name" value="PRK09472.1"/>
    <property type="match status" value="1"/>
</dbReference>
<dbReference type="InterPro" id="IPR003494">
    <property type="entry name" value="SHS2_FtsA"/>
</dbReference>
<dbReference type="Gene3D" id="3.30.1490.110">
    <property type="match status" value="1"/>
</dbReference>
<dbReference type="PANTHER" id="PTHR32432:SF4">
    <property type="entry name" value="CELL DIVISION PROTEIN FTSA"/>
    <property type="match status" value="1"/>
</dbReference>
<organism evidence="6">
    <name type="scientific">mine drainage metagenome</name>
    <dbReference type="NCBI Taxonomy" id="410659"/>
    <lineage>
        <taxon>unclassified sequences</taxon>
        <taxon>metagenomes</taxon>
        <taxon>ecological metagenomes</taxon>
    </lineage>
</organism>
<feature type="domain" description="SHS2" evidence="5">
    <location>
        <begin position="12"/>
        <end position="199"/>
    </location>
</feature>
<dbReference type="PIRSF" id="PIRSF003101">
    <property type="entry name" value="FtsA"/>
    <property type="match status" value="1"/>
</dbReference>
<dbReference type="AlphaFoldDB" id="A0A3P3ZM35"/>
<gene>
    <name evidence="6" type="primary">ftsA</name>
    <name evidence="6" type="ORF">CARN8_170003</name>
</gene>
<keyword evidence="4" id="KW-0131">Cell cycle</keyword>
<dbReference type="Pfam" id="PF14450">
    <property type="entry name" value="FtsA"/>
    <property type="match status" value="1"/>
</dbReference>
<keyword evidence="1" id="KW-1003">Cell membrane</keyword>
<keyword evidence="6" id="KW-0067">ATP-binding</keyword>